<evidence type="ECO:0000313" key="3">
    <source>
        <dbReference type="Proteomes" id="UP000314294"/>
    </source>
</evidence>
<dbReference type="AlphaFoldDB" id="A0A4Z2DYQ2"/>
<organism evidence="2 3">
    <name type="scientific">Liparis tanakae</name>
    <name type="common">Tanaka's snailfish</name>
    <dbReference type="NCBI Taxonomy" id="230148"/>
    <lineage>
        <taxon>Eukaryota</taxon>
        <taxon>Metazoa</taxon>
        <taxon>Chordata</taxon>
        <taxon>Craniata</taxon>
        <taxon>Vertebrata</taxon>
        <taxon>Euteleostomi</taxon>
        <taxon>Actinopterygii</taxon>
        <taxon>Neopterygii</taxon>
        <taxon>Teleostei</taxon>
        <taxon>Neoteleostei</taxon>
        <taxon>Acanthomorphata</taxon>
        <taxon>Eupercaria</taxon>
        <taxon>Perciformes</taxon>
        <taxon>Cottioidei</taxon>
        <taxon>Cottales</taxon>
        <taxon>Liparidae</taxon>
        <taxon>Liparis</taxon>
    </lineage>
</organism>
<dbReference type="EMBL" id="SRLO01026698">
    <property type="protein sequence ID" value="TNN21646.1"/>
    <property type="molecule type" value="Genomic_DNA"/>
</dbReference>
<reference evidence="2 3" key="1">
    <citation type="submission" date="2019-03" db="EMBL/GenBank/DDBJ databases">
        <title>First draft genome of Liparis tanakae, snailfish: a comprehensive survey of snailfish specific genes.</title>
        <authorList>
            <person name="Kim W."/>
            <person name="Song I."/>
            <person name="Jeong J.-H."/>
            <person name="Kim D."/>
            <person name="Kim S."/>
            <person name="Ryu S."/>
            <person name="Song J.Y."/>
            <person name="Lee S.K."/>
        </authorList>
    </citation>
    <scope>NUCLEOTIDE SEQUENCE [LARGE SCALE GENOMIC DNA]</scope>
    <source>
        <tissue evidence="2">Muscle</tissue>
    </source>
</reference>
<dbReference type="OrthoDB" id="8925538at2759"/>
<feature type="region of interest" description="Disordered" evidence="1">
    <location>
        <begin position="30"/>
        <end position="59"/>
    </location>
</feature>
<evidence type="ECO:0000256" key="1">
    <source>
        <dbReference type="SAM" id="MobiDB-lite"/>
    </source>
</evidence>
<sequence length="59" mass="6352">MAPSPFLGAVRPDAAAGSVVYRLSARQRDGQPRFLLLAEPRRTTENHRSPGSPAPKAPE</sequence>
<name>A0A4Z2DYQ2_9TELE</name>
<feature type="compositionally biased region" description="Basic and acidic residues" evidence="1">
    <location>
        <begin position="39"/>
        <end position="48"/>
    </location>
</feature>
<comment type="caution">
    <text evidence="2">The sequence shown here is derived from an EMBL/GenBank/DDBJ whole genome shotgun (WGS) entry which is preliminary data.</text>
</comment>
<accession>A0A4Z2DYQ2</accession>
<evidence type="ECO:0000313" key="2">
    <source>
        <dbReference type="EMBL" id="TNN21646.1"/>
    </source>
</evidence>
<protein>
    <submittedName>
        <fullName evidence="2">Uncharacterized protein</fullName>
    </submittedName>
</protein>
<keyword evidence="3" id="KW-1185">Reference proteome</keyword>
<proteinExistence type="predicted"/>
<gene>
    <name evidence="2" type="ORF">EYF80_068242</name>
</gene>
<dbReference type="Proteomes" id="UP000314294">
    <property type="component" value="Unassembled WGS sequence"/>
</dbReference>